<evidence type="ECO:0000256" key="8">
    <source>
        <dbReference type="SAM" id="Phobius"/>
    </source>
</evidence>
<gene>
    <name evidence="9" type="ORF">UFOPK3992_00263</name>
</gene>
<dbReference type="PRINTS" id="PR00783">
    <property type="entry name" value="MINTRINSICP"/>
</dbReference>
<name>A0A6J7NMQ4_9ZZZZ</name>
<keyword evidence="6 8" id="KW-1133">Transmembrane helix</keyword>
<evidence type="ECO:0000256" key="4">
    <source>
        <dbReference type="ARBA" id="ARBA00022475"/>
    </source>
</evidence>
<dbReference type="PANTHER" id="PTHR19139:SF199">
    <property type="entry name" value="MIP17260P"/>
    <property type="match status" value="1"/>
</dbReference>
<evidence type="ECO:0000256" key="6">
    <source>
        <dbReference type="ARBA" id="ARBA00022989"/>
    </source>
</evidence>
<sequence length="250" mass="24832">MGRKFLAEMLGTAILVFLAVGAAVSGIAGSVGAGTPAGPASGVVGVALAFGLALVAIAYAFGPITGAHVNPAVTLAFFVSGTMRAAEAAVYWVAQFLGAIVGAGLLHYLVVSFGVTDQTGGLGTNSYDNGHINLVGALILETVLTFVFVLVIMLVVERAAAPGFAGLAIGLALAAVHLVGIPLTGTSVNPARSLGPALWNGGQSLSQVWLFIVAPLAGGVIAALVWRVLRVSPADEASASLEAGSESEAG</sequence>
<organism evidence="9">
    <name type="scientific">freshwater metagenome</name>
    <dbReference type="NCBI Taxonomy" id="449393"/>
    <lineage>
        <taxon>unclassified sequences</taxon>
        <taxon>metagenomes</taxon>
        <taxon>ecological metagenomes</taxon>
    </lineage>
</organism>
<feature type="transmembrane region" description="Helical" evidence="8">
    <location>
        <begin position="208"/>
        <end position="229"/>
    </location>
</feature>
<dbReference type="PANTHER" id="PTHR19139">
    <property type="entry name" value="AQUAPORIN TRANSPORTER"/>
    <property type="match status" value="1"/>
</dbReference>
<reference evidence="9" key="1">
    <citation type="submission" date="2020-05" db="EMBL/GenBank/DDBJ databases">
        <authorList>
            <person name="Chiriac C."/>
            <person name="Salcher M."/>
            <person name="Ghai R."/>
            <person name="Kavagutti S V."/>
        </authorList>
    </citation>
    <scope>NUCLEOTIDE SEQUENCE</scope>
</reference>
<keyword evidence="5 8" id="KW-0812">Transmembrane</keyword>
<dbReference type="InterPro" id="IPR023271">
    <property type="entry name" value="Aquaporin-like"/>
</dbReference>
<dbReference type="InterPro" id="IPR034294">
    <property type="entry name" value="Aquaporin_transptr"/>
</dbReference>
<dbReference type="Pfam" id="PF00230">
    <property type="entry name" value="MIP"/>
    <property type="match status" value="1"/>
</dbReference>
<accession>A0A6J7NMQ4</accession>
<evidence type="ECO:0000256" key="7">
    <source>
        <dbReference type="ARBA" id="ARBA00023136"/>
    </source>
</evidence>
<evidence type="ECO:0000256" key="5">
    <source>
        <dbReference type="ARBA" id="ARBA00022692"/>
    </source>
</evidence>
<keyword evidence="3" id="KW-0813">Transport</keyword>
<comment type="similarity">
    <text evidence="2">Belongs to the MIP/aquaporin (TC 1.A.8) family.</text>
</comment>
<dbReference type="Gene3D" id="1.20.1080.10">
    <property type="entry name" value="Glycerol uptake facilitator protein"/>
    <property type="match status" value="1"/>
</dbReference>
<protein>
    <submittedName>
        <fullName evidence="9">Unannotated protein</fullName>
    </submittedName>
</protein>
<evidence type="ECO:0000256" key="1">
    <source>
        <dbReference type="ARBA" id="ARBA00004651"/>
    </source>
</evidence>
<evidence type="ECO:0000256" key="3">
    <source>
        <dbReference type="ARBA" id="ARBA00022448"/>
    </source>
</evidence>
<feature type="transmembrane region" description="Helical" evidence="8">
    <location>
        <begin position="131"/>
        <end position="156"/>
    </location>
</feature>
<keyword evidence="4" id="KW-1003">Cell membrane</keyword>
<dbReference type="InterPro" id="IPR000425">
    <property type="entry name" value="MIP"/>
</dbReference>
<dbReference type="PROSITE" id="PS00221">
    <property type="entry name" value="MIP"/>
    <property type="match status" value="1"/>
</dbReference>
<keyword evidence="7 8" id="KW-0472">Membrane</keyword>
<dbReference type="GO" id="GO:0015250">
    <property type="term" value="F:water channel activity"/>
    <property type="evidence" value="ECO:0007669"/>
    <property type="project" value="TreeGrafter"/>
</dbReference>
<feature type="transmembrane region" description="Helical" evidence="8">
    <location>
        <begin position="42"/>
        <end position="61"/>
    </location>
</feature>
<comment type="subcellular location">
    <subcellularLocation>
        <location evidence="1">Cell membrane</location>
        <topology evidence="1">Multi-pass membrane protein</topology>
    </subcellularLocation>
</comment>
<dbReference type="InterPro" id="IPR022357">
    <property type="entry name" value="MIP_CS"/>
</dbReference>
<feature type="transmembrane region" description="Helical" evidence="8">
    <location>
        <begin position="89"/>
        <end position="111"/>
    </location>
</feature>
<dbReference type="SUPFAM" id="SSF81338">
    <property type="entry name" value="Aquaporin-like"/>
    <property type="match status" value="1"/>
</dbReference>
<dbReference type="GO" id="GO:0005886">
    <property type="term" value="C:plasma membrane"/>
    <property type="evidence" value="ECO:0007669"/>
    <property type="project" value="UniProtKB-SubCell"/>
</dbReference>
<dbReference type="EMBL" id="CAFBOZ010000023">
    <property type="protein sequence ID" value="CAB4994481.1"/>
    <property type="molecule type" value="Genomic_DNA"/>
</dbReference>
<feature type="transmembrane region" description="Helical" evidence="8">
    <location>
        <begin position="163"/>
        <end position="188"/>
    </location>
</feature>
<dbReference type="AlphaFoldDB" id="A0A6J7NMQ4"/>
<proteinExistence type="inferred from homology"/>
<evidence type="ECO:0000313" key="9">
    <source>
        <dbReference type="EMBL" id="CAB4994481.1"/>
    </source>
</evidence>
<evidence type="ECO:0000256" key="2">
    <source>
        <dbReference type="ARBA" id="ARBA00006175"/>
    </source>
</evidence>